<dbReference type="Gene3D" id="3.40.50.300">
    <property type="entry name" value="P-loop containing nucleotide triphosphate hydrolases"/>
    <property type="match status" value="2"/>
</dbReference>
<evidence type="ECO:0000313" key="4">
    <source>
        <dbReference type="Proteomes" id="UP001595829"/>
    </source>
</evidence>
<dbReference type="InterPro" id="IPR002789">
    <property type="entry name" value="HerA_central"/>
</dbReference>
<protein>
    <submittedName>
        <fullName evidence="3">ATP-binding protein</fullName>
    </submittedName>
</protein>
<dbReference type="Pfam" id="PF01935">
    <property type="entry name" value="DUF87"/>
    <property type="match status" value="1"/>
</dbReference>
<evidence type="ECO:0000313" key="3">
    <source>
        <dbReference type="EMBL" id="MFC5021322.1"/>
    </source>
</evidence>
<feature type="domain" description="Helicase HerA central" evidence="2">
    <location>
        <begin position="353"/>
        <end position="446"/>
    </location>
</feature>
<gene>
    <name evidence="3" type="ORF">ACFPM3_04035</name>
</gene>
<evidence type="ECO:0000259" key="2">
    <source>
        <dbReference type="Pfam" id="PF01935"/>
    </source>
</evidence>
<evidence type="ECO:0000256" key="1">
    <source>
        <dbReference type="SAM" id="MobiDB-lite"/>
    </source>
</evidence>
<dbReference type="SUPFAM" id="SSF52540">
    <property type="entry name" value="P-loop containing nucleoside triphosphate hydrolases"/>
    <property type="match status" value="1"/>
</dbReference>
<keyword evidence="3" id="KW-0067">ATP-binding</keyword>
<comment type="caution">
    <text evidence="3">The sequence shown here is derived from an EMBL/GenBank/DDBJ whole genome shotgun (WGS) entry which is preliminary data.</text>
</comment>
<feature type="region of interest" description="Disordered" evidence="1">
    <location>
        <begin position="1019"/>
        <end position="1038"/>
    </location>
</feature>
<proteinExistence type="predicted"/>
<accession>A0ABV9XCH3</accession>
<dbReference type="RefSeq" id="WP_345693291.1">
    <property type="nucleotide sequence ID" value="NZ_BAABIT010000001.1"/>
</dbReference>
<keyword evidence="3" id="KW-0547">Nucleotide-binding</keyword>
<dbReference type="InterPro" id="IPR051162">
    <property type="entry name" value="T4SS_component"/>
</dbReference>
<dbReference type="PANTHER" id="PTHR30121">
    <property type="entry name" value="UNCHARACTERIZED PROTEIN YJGR-RELATED"/>
    <property type="match status" value="1"/>
</dbReference>
<dbReference type="InterPro" id="IPR027417">
    <property type="entry name" value="P-loop_NTPase"/>
</dbReference>
<dbReference type="EMBL" id="JBHSJD010000002">
    <property type="protein sequence ID" value="MFC5021322.1"/>
    <property type="molecule type" value="Genomic_DNA"/>
</dbReference>
<keyword evidence="4" id="KW-1185">Reference proteome</keyword>
<organism evidence="3 4">
    <name type="scientific">Streptomyces coeruleoprunus</name>
    <dbReference type="NCBI Taxonomy" id="285563"/>
    <lineage>
        <taxon>Bacteria</taxon>
        <taxon>Bacillati</taxon>
        <taxon>Actinomycetota</taxon>
        <taxon>Actinomycetes</taxon>
        <taxon>Kitasatosporales</taxon>
        <taxon>Streptomycetaceae</taxon>
        <taxon>Streptomyces</taxon>
    </lineage>
</organism>
<dbReference type="PANTHER" id="PTHR30121:SF11">
    <property type="entry name" value="AAA+ ATPASE DOMAIN-CONTAINING PROTEIN"/>
    <property type="match status" value="1"/>
</dbReference>
<reference evidence="4" key="1">
    <citation type="journal article" date="2019" name="Int. J. Syst. Evol. Microbiol.">
        <title>The Global Catalogue of Microorganisms (GCM) 10K type strain sequencing project: providing services to taxonomists for standard genome sequencing and annotation.</title>
        <authorList>
            <consortium name="The Broad Institute Genomics Platform"/>
            <consortium name="The Broad Institute Genome Sequencing Center for Infectious Disease"/>
            <person name="Wu L."/>
            <person name="Ma J."/>
        </authorList>
    </citation>
    <scope>NUCLEOTIDE SEQUENCE [LARGE SCALE GENOMIC DNA]</scope>
    <source>
        <strain evidence="4">CGMCC 4.1648</strain>
    </source>
</reference>
<name>A0ABV9XCH3_9ACTN</name>
<sequence length="1038" mass="111837">MLTEGLTAQSLDYLQRVGFEPPELGPGASVTDAPPALRSLVRIAGIGRRDKSRRPTAAEEAGPLTRDLLVGLHTYKVPLAFLAGGEPGRSSVCLGTWLPAGGSPHSVARNQRLLESALRTLYPAVDLAPYSSDTGRWPLGGLVMGVPTLKPPDAVDGVRQLDRLFQALNGVHWAALVLAQPVDETPVRDLRLRLINEMRAVQTSVKLGGVPSPLADHYLDLLGGQLGTLTDGQGTGAWRTAVYLLGDADGYAEVTSLWRGVFSGERSFPEPVRIWDRGDVPMLAASWAMPDPGPDAAAPGHYRQPFQHQTLLTSPQLAAYVHFPHVETHGFAITEVPDFDTVPPAAGEDAIVLGTVVERGRPTATPYAVSPATLNRHAFVTGVTGSGKTNTVFHLLRRVAARGVPFLVVEPAKTEYRVLLRDPELGGTLQVFTLGNEVVSPFRLNPFEVPEGTPVAVHLDLLRSVFHASFGMWTPLPQVLETALHGIYADRGWDITTGTNRRLAGADGGDRAAAFPTLSDLVRKVEEIVPRLGYEERVTGDLRAALRTRLDSLRTGGKGRMLDVRRSLPLGMLLGRPTVLELEGMGDDDDKAFMMGLLMIRLAEHRRAEGDVEGLRHLLVVEEAHRLLAAAERSRGGGEVEADVRGKAVETFTHLLSEIRAYGQGVVVVDQVPSKLAPDVLKNSTLKVAHRLVAGDDRDVLGDTMAMTERQDVALATLPVGRAAVFTDGEDAPLLLQVPRSKGGTGTWPRHDEVREHMGRDRALSLPPSDDCDLRCLDAPAACEAARALVREAPVVRALARTVLSAVQVRGGLERGWPDVVATVEPRRPRWVGREELLRCLARHGARRLADARGARAGWTYGRTASVADRVDRMLVAVLEGRPADGEVLELRHELLDLQGGGPGPFQGCARIWGDRPGPCLCREPVAELVASGDFAGVWGEARAADRAAGHGGRTAVWDVCQDAAHQLVEFPGDEQDPGLEARLRDVARCTGLCVAQQMLAAEEWAHPAVGRRALTGLLAESGHGPGPDEGGEYAWER</sequence>
<dbReference type="Proteomes" id="UP001595829">
    <property type="component" value="Unassembled WGS sequence"/>
</dbReference>
<dbReference type="GO" id="GO:0005524">
    <property type="term" value="F:ATP binding"/>
    <property type="evidence" value="ECO:0007669"/>
    <property type="project" value="UniProtKB-KW"/>
</dbReference>